<protein>
    <submittedName>
        <fullName evidence="1">Uncharacterized protein</fullName>
    </submittedName>
</protein>
<dbReference type="Proteomes" id="UP000018144">
    <property type="component" value="Unassembled WGS sequence"/>
</dbReference>
<evidence type="ECO:0000313" key="2">
    <source>
        <dbReference type="Proteomes" id="UP000018144"/>
    </source>
</evidence>
<evidence type="ECO:0000313" key="1">
    <source>
        <dbReference type="EMBL" id="CCX32428.1"/>
    </source>
</evidence>
<dbReference type="AlphaFoldDB" id="U4LKG4"/>
<organism evidence="1 2">
    <name type="scientific">Pyronema omphalodes (strain CBS 100304)</name>
    <name type="common">Pyronema confluens</name>
    <dbReference type="NCBI Taxonomy" id="1076935"/>
    <lineage>
        <taxon>Eukaryota</taxon>
        <taxon>Fungi</taxon>
        <taxon>Dikarya</taxon>
        <taxon>Ascomycota</taxon>
        <taxon>Pezizomycotina</taxon>
        <taxon>Pezizomycetes</taxon>
        <taxon>Pezizales</taxon>
        <taxon>Pyronemataceae</taxon>
        <taxon>Pyronema</taxon>
    </lineage>
</organism>
<proteinExistence type="predicted"/>
<accession>U4LKG4</accession>
<keyword evidence="2" id="KW-1185">Reference proteome</keyword>
<dbReference type="EMBL" id="HF935844">
    <property type="protein sequence ID" value="CCX32428.1"/>
    <property type="molecule type" value="Genomic_DNA"/>
</dbReference>
<name>U4LKG4_PYROM</name>
<sequence>MECRPNDPITNQKAALHGQSIGLWLGICNQYSSPRMKF</sequence>
<gene>
    <name evidence="1" type="ORF">PCON_13077</name>
</gene>
<reference evidence="1 2" key="1">
    <citation type="journal article" date="2013" name="PLoS Genet.">
        <title>The genome and development-dependent transcriptomes of Pyronema confluens: a window into fungal evolution.</title>
        <authorList>
            <person name="Traeger S."/>
            <person name="Altegoer F."/>
            <person name="Freitag M."/>
            <person name="Gabaldon T."/>
            <person name="Kempken F."/>
            <person name="Kumar A."/>
            <person name="Marcet-Houben M."/>
            <person name="Poggeler S."/>
            <person name="Stajich J.E."/>
            <person name="Nowrousian M."/>
        </authorList>
    </citation>
    <scope>NUCLEOTIDE SEQUENCE [LARGE SCALE GENOMIC DNA]</scope>
    <source>
        <strain evidence="2">CBS 100304</strain>
        <tissue evidence="1">Vegetative mycelium</tissue>
    </source>
</reference>